<dbReference type="OrthoDB" id="4869960at2759"/>
<evidence type="ECO:0000256" key="7">
    <source>
        <dbReference type="ARBA" id="ARBA00022660"/>
    </source>
</evidence>
<dbReference type="EMBL" id="OA882401">
    <property type="protein sequence ID" value="CAD7275152.1"/>
    <property type="molecule type" value="Genomic_DNA"/>
</dbReference>
<evidence type="ECO:0000256" key="10">
    <source>
        <dbReference type="ARBA" id="ARBA00022946"/>
    </source>
</evidence>
<dbReference type="SMART" id="SM00320">
    <property type="entry name" value="WD40"/>
    <property type="match status" value="7"/>
</dbReference>
<evidence type="ECO:0000256" key="5">
    <source>
        <dbReference type="ARBA" id="ARBA00022448"/>
    </source>
</evidence>
<gene>
    <name evidence="16" type="ORF">NMOB1V02_LOCUS2955</name>
</gene>
<dbReference type="Pfam" id="PF04800">
    <property type="entry name" value="NDUS4"/>
    <property type="match status" value="1"/>
</dbReference>
<dbReference type="Pfam" id="PF00400">
    <property type="entry name" value="WD40"/>
    <property type="match status" value="3"/>
</dbReference>
<keyword evidence="17" id="KW-1185">Reference proteome</keyword>
<evidence type="ECO:0000313" key="17">
    <source>
        <dbReference type="Proteomes" id="UP000678499"/>
    </source>
</evidence>
<evidence type="ECO:0000256" key="9">
    <source>
        <dbReference type="ARBA" id="ARBA00022792"/>
    </source>
</evidence>
<keyword evidence="13" id="KW-0472">Membrane</keyword>
<evidence type="ECO:0000256" key="13">
    <source>
        <dbReference type="ARBA" id="ARBA00023136"/>
    </source>
</evidence>
<evidence type="ECO:0000256" key="14">
    <source>
        <dbReference type="PROSITE-ProRule" id="PRU00221"/>
    </source>
</evidence>
<evidence type="ECO:0000256" key="3">
    <source>
        <dbReference type="ARBA" id="ARBA00005882"/>
    </source>
</evidence>
<dbReference type="GO" id="GO:0080008">
    <property type="term" value="C:Cul4-RING E3 ubiquitin ligase complex"/>
    <property type="evidence" value="ECO:0007669"/>
    <property type="project" value="TreeGrafter"/>
</dbReference>
<dbReference type="InterPro" id="IPR038532">
    <property type="entry name" value="NDUFS4-like_sf"/>
</dbReference>
<evidence type="ECO:0000256" key="2">
    <source>
        <dbReference type="ARBA" id="ARBA00004273"/>
    </source>
</evidence>
<evidence type="ECO:0000313" key="16">
    <source>
        <dbReference type="EMBL" id="CAD7275152.1"/>
    </source>
</evidence>
<keyword evidence="5" id="KW-0813">Transport</keyword>
<evidence type="ECO:0000256" key="4">
    <source>
        <dbReference type="ARBA" id="ARBA00015796"/>
    </source>
</evidence>
<dbReference type="InterPro" id="IPR011990">
    <property type="entry name" value="TPR-like_helical_dom_sf"/>
</dbReference>
<evidence type="ECO:0000256" key="1">
    <source>
        <dbReference type="ARBA" id="ARBA00003195"/>
    </source>
</evidence>
<dbReference type="InterPro" id="IPR006885">
    <property type="entry name" value="NADH_UbQ_FeS_4_mit-like"/>
</dbReference>
<dbReference type="Gene3D" id="2.130.10.10">
    <property type="entry name" value="YVTN repeat-like/Quinoprotein amine dehydrogenase"/>
    <property type="match status" value="2"/>
</dbReference>
<comment type="function">
    <text evidence="1">Accessory subunit of the mitochondrial membrane respiratory chain NADH dehydrogenase (Complex I), that is believed not to be involved in catalysis. Complex I functions in the transfer of electrons from NADH to the respiratory chain. The immediate electron acceptor for the enzyme is believed to be ubiquinone.</text>
</comment>
<dbReference type="Gene3D" id="3.30.160.190">
    <property type="entry name" value="atu1810 like domain"/>
    <property type="match status" value="1"/>
</dbReference>
<proteinExistence type="inferred from homology"/>
<dbReference type="GO" id="GO:0005743">
    <property type="term" value="C:mitochondrial inner membrane"/>
    <property type="evidence" value="ECO:0007669"/>
    <property type="project" value="UniProtKB-SubCell"/>
</dbReference>
<evidence type="ECO:0000256" key="12">
    <source>
        <dbReference type="ARBA" id="ARBA00023128"/>
    </source>
</evidence>
<keyword evidence="11" id="KW-0249">Electron transport</keyword>
<feature type="repeat" description="WD" evidence="14">
    <location>
        <begin position="192"/>
        <end position="224"/>
    </location>
</feature>
<dbReference type="GO" id="GO:0045717">
    <property type="term" value="P:negative regulation of fatty acid biosynthetic process"/>
    <property type="evidence" value="ECO:0007669"/>
    <property type="project" value="TreeGrafter"/>
</dbReference>
<keyword evidence="8" id="KW-0677">Repeat</keyword>
<dbReference type="InterPro" id="IPR001680">
    <property type="entry name" value="WD40_rpt"/>
</dbReference>
<keyword evidence="12" id="KW-0496">Mitochondrion</keyword>
<evidence type="ECO:0000256" key="11">
    <source>
        <dbReference type="ARBA" id="ARBA00022982"/>
    </source>
</evidence>
<dbReference type="PANTHER" id="PTHR15574:SF40">
    <property type="entry name" value="WD AND TETRATRICOPEPTIDE REPEATS PROTEIN 1"/>
    <property type="match status" value="1"/>
</dbReference>
<dbReference type="PROSITE" id="PS50294">
    <property type="entry name" value="WD_REPEATS_REGION"/>
    <property type="match status" value="1"/>
</dbReference>
<dbReference type="InterPro" id="IPR036322">
    <property type="entry name" value="WD40_repeat_dom_sf"/>
</dbReference>
<dbReference type="SUPFAM" id="SSF50978">
    <property type="entry name" value="WD40 repeat-like"/>
    <property type="match status" value="1"/>
</dbReference>
<dbReference type="FunFam" id="3.30.160.190:FF:000001">
    <property type="entry name" value="NADH-ubiquinone oxidoreductase 21 kDa subunit mitochondrial"/>
    <property type="match status" value="1"/>
</dbReference>
<protein>
    <recommendedName>
        <fullName evidence="4">NADH dehydrogenase [ubiquinone] iron-sulfur protein 4, mitochondrial</fullName>
    </recommendedName>
</protein>
<dbReference type="InterPro" id="IPR045151">
    <property type="entry name" value="DCAF8"/>
</dbReference>
<dbReference type="SUPFAM" id="SSF48452">
    <property type="entry name" value="TPR-like"/>
    <property type="match status" value="1"/>
</dbReference>
<reference evidence="16" key="1">
    <citation type="submission" date="2020-11" db="EMBL/GenBank/DDBJ databases">
        <authorList>
            <person name="Tran Van P."/>
        </authorList>
    </citation>
    <scope>NUCLEOTIDE SEQUENCE</scope>
</reference>
<evidence type="ECO:0000256" key="6">
    <source>
        <dbReference type="ARBA" id="ARBA00022574"/>
    </source>
</evidence>
<dbReference type="AlphaFoldDB" id="A0A7R9BHG0"/>
<dbReference type="GO" id="GO:0022900">
    <property type="term" value="P:electron transport chain"/>
    <property type="evidence" value="ECO:0007669"/>
    <property type="project" value="InterPro"/>
</dbReference>
<feature type="region of interest" description="Disordered" evidence="15">
    <location>
        <begin position="322"/>
        <end position="345"/>
    </location>
</feature>
<keyword evidence="6 14" id="KW-0853">WD repeat</keyword>
<dbReference type="Gene3D" id="1.25.40.10">
    <property type="entry name" value="Tetratricopeptide repeat domain"/>
    <property type="match status" value="1"/>
</dbReference>
<dbReference type="Proteomes" id="UP000678499">
    <property type="component" value="Unassembled WGS sequence"/>
</dbReference>
<evidence type="ECO:0000256" key="15">
    <source>
        <dbReference type="SAM" id="MobiDB-lite"/>
    </source>
</evidence>
<keyword evidence="9" id="KW-0999">Mitochondrion inner membrane</keyword>
<dbReference type="PANTHER" id="PTHR15574">
    <property type="entry name" value="WD REPEAT DOMAIN-CONTAINING FAMILY"/>
    <property type="match status" value="1"/>
</dbReference>
<comment type="similarity">
    <text evidence="3">Belongs to the complex I NDUFS4 subunit family.</text>
</comment>
<sequence>MAANLMRCGCTVMKVSQTQLRQNLVRISAFHCGATLADRDVGGIDRKDTPTVLTPNEEQIRQKLLREPTITTDEPMSVWEVSGVPKEHIKERLVRIYSPARNAMQSGSHNTHHWKIEFDSRERWENPLMGWTSTGDPLSNTQVKFDSKEAAIQFCEKNGWAYTVDEKLSPKPKSRYRVSPSFLDRLGLTAELAGHDGCVNCIEWNDKGTILASGSDDYHVMLWDPFRRKCISKYQTDHCGNIFSVKFLPGSMDRTIATSSADTEVHVHDLEKAETIFRCSCHTGRVKRLAVAPDTPYLLWSAGEDGFIMQFDMRTPHVCFRPPSSPTYGPQNAGDADNNEDPLHQEQRHPASTFINLADLISNSVEAKCISVNPVRPEYLAIGANDPFVRIYDRRMLPPSPISSAGLSENPGCVRYFSPGHLDHKTESRTYRSLNVTYIAFSPDGSELIANIGGEHIYLFEVDSSLVFDPDRTQVLDTSIIRQFKSDDSVGGSTVNNMYAQWEASRASRPCAAPSRISSELEEKAEQLFEDGDLVRAIEVFNEAIVMKPDAAGIYGYRAAVYMKRKWDGDLYAALIDCCHALKLDDSDFKAHFRLIRCFLELRMLNEAMDCLKVFKSKYPEQCEGTAFRTLLEDMQSAKDELQLLNSSSSSSSSSTSSRVGFGVRWMPRLSPRDFANASEDVESDHEADGSVISDAGRQFQLCFEPMSGEKLPKDEANLESKLRSLAKDYLYRYCGHCNTTTDIKEANFFGGKDGFIVAGSDEGYIFIWDRKTTNIRKVLRGDDSIVNCLQPHPTCCMLATSGIEPVIRIWTPRADDDNDGRVVTDIVGSASANQRRMKTDPIEIMLRGFAAAAEFDDDPPRQGLPFPLTCRPS</sequence>
<comment type="subcellular location">
    <subcellularLocation>
        <location evidence="2">Mitochondrion inner membrane</location>
    </subcellularLocation>
</comment>
<dbReference type="InterPro" id="IPR015943">
    <property type="entry name" value="WD40/YVTN_repeat-like_dom_sf"/>
</dbReference>
<dbReference type="EMBL" id="CAJPEX010000364">
    <property type="protein sequence ID" value="CAG0915304.1"/>
    <property type="molecule type" value="Genomic_DNA"/>
</dbReference>
<evidence type="ECO:0000256" key="8">
    <source>
        <dbReference type="ARBA" id="ARBA00022737"/>
    </source>
</evidence>
<keyword evidence="7" id="KW-0679">Respiratory chain</keyword>
<keyword evidence="10" id="KW-0809">Transit peptide</keyword>
<accession>A0A7R9BHG0</accession>
<name>A0A7R9BHG0_9CRUS</name>
<organism evidence="16">
    <name type="scientific">Notodromas monacha</name>
    <dbReference type="NCBI Taxonomy" id="399045"/>
    <lineage>
        <taxon>Eukaryota</taxon>
        <taxon>Metazoa</taxon>
        <taxon>Ecdysozoa</taxon>
        <taxon>Arthropoda</taxon>
        <taxon>Crustacea</taxon>
        <taxon>Oligostraca</taxon>
        <taxon>Ostracoda</taxon>
        <taxon>Podocopa</taxon>
        <taxon>Podocopida</taxon>
        <taxon>Cypridocopina</taxon>
        <taxon>Cypridoidea</taxon>
        <taxon>Cyprididae</taxon>
        <taxon>Notodromas</taxon>
    </lineage>
</organism>
<dbReference type="PROSITE" id="PS50082">
    <property type="entry name" value="WD_REPEATS_2"/>
    <property type="match status" value="1"/>
</dbReference>